<dbReference type="RefSeq" id="WP_110501058.1">
    <property type="nucleotide sequence ID" value="NZ_QJVD01000010.1"/>
</dbReference>
<gene>
    <name evidence="2" type="ORF">CVV68_11065</name>
</gene>
<dbReference type="EMBL" id="QJVD01000010">
    <property type="protein sequence ID" value="PYI67270.1"/>
    <property type="molecule type" value="Genomic_DNA"/>
</dbReference>
<accession>A0A2V5LJI1</accession>
<dbReference type="Gene3D" id="1.10.287.1060">
    <property type="entry name" value="ESAT-6-like"/>
    <property type="match status" value="1"/>
</dbReference>
<protein>
    <recommendedName>
        <fullName evidence="4">WXG100 family type VII secretion target</fullName>
    </recommendedName>
</protein>
<name>A0A2V5LJI1_9MICC</name>
<organism evidence="2 3">
    <name type="scientific">Arthrobacter livingstonensis</name>
    <dbReference type="NCBI Taxonomy" id="670078"/>
    <lineage>
        <taxon>Bacteria</taxon>
        <taxon>Bacillati</taxon>
        <taxon>Actinomycetota</taxon>
        <taxon>Actinomycetes</taxon>
        <taxon>Micrococcales</taxon>
        <taxon>Micrococcaceae</taxon>
        <taxon>Arthrobacter</taxon>
    </lineage>
</organism>
<feature type="region of interest" description="Disordered" evidence="1">
    <location>
        <begin position="82"/>
        <end position="110"/>
    </location>
</feature>
<sequence>MNDQMLGADPAQLRELATLFSTSSDQLDRTVQLLHPVILHARWQGADASRFRADWSGGMRPQMTRARDFLRTTANALLTQAGEQESASAVDGGGGRGKPLPGGTPDDQSDLEVQLDSMRDASKEDVAAWWNSLSAVERNLLLNGQDANKVPLALQLAALEGKLPADARQAANDVLVKNAKASIPMYSSKEKFGIDGQLAWVHGGAHIGTDITQNADGSAMLKVSGDIGGGVNTPGTKGGANATLTGELSRSYKFKSLADAQAALNQMTQDLPPDDLGAAKDAISSPVGYLMGTLDHAAGQHGAVNHFDSAKGTISAGIDGKLSADVHGSAKLEMAYEQNLSDGSSTATATAKADAKLDLGDGQKLSGNGEAGIKLSMNDDHSIQKLTLSVKGTLESSVEVREDAAGTLAGQKDGMGATGGAGVQGSVQMEIYNTPANEELIKSYLANSASGDPMAAGADLARIYHASGVTVQANVVSSAEANLVDFDSGVASLKVGSTSEVTTNASTGYKAPHGTDYEPITMK</sequence>
<dbReference type="OrthoDB" id="4904860at2"/>
<keyword evidence="3" id="KW-1185">Reference proteome</keyword>
<dbReference type="AlphaFoldDB" id="A0A2V5LJI1"/>
<dbReference type="Proteomes" id="UP000247832">
    <property type="component" value="Unassembled WGS sequence"/>
</dbReference>
<evidence type="ECO:0000313" key="3">
    <source>
        <dbReference type="Proteomes" id="UP000247832"/>
    </source>
</evidence>
<evidence type="ECO:0000313" key="2">
    <source>
        <dbReference type="EMBL" id="PYI67270.1"/>
    </source>
</evidence>
<evidence type="ECO:0008006" key="4">
    <source>
        <dbReference type="Google" id="ProtNLM"/>
    </source>
</evidence>
<reference evidence="2 3" key="1">
    <citation type="submission" date="2018-05" db="EMBL/GenBank/DDBJ databases">
        <title>Genetic diversity of glacier-inhabiting Cryobacterium bacteria in China and description of Cryobacterium mengkeensis sp. nov. and Arthrobacter glacialis sp. nov.</title>
        <authorList>
            <person name="Liu Q."/>
            <person name="Xin Y.-H."/>
        </authorList>
    </citation>
    <scope>NUCLEOTIDE SEQUENCE [LARGE SCALE GENOMIC DNA]</scope>
    <source>
        <strain evidence="2 3">LI2</strain>
    </source>
</reference>
<proteinExistence type="predicted"/>
<evidence type="ECO:0000256" key="1">
    <source>
        <dbReference type="SAM" id="MobiDB-lite"/>
    </source>
</evidence>
<comment type="caution">
    <text evidence="2">The sequence shown here is derived from an EMBL/GenBank/DDBJ whole genome shotgun (WGS) entry which is preliminary data.</text>
</comment>